<dbReference type="AlphaFoldDB" id="A0A059AFN7"/>
<dbReference type="eggNOG" id="ENOG502QQSM">
    <property type="taxonomic scope" value="Eukaryota"/>
</dbReference>
<reference evidence="3" key="1">
    <citation type="submission" date="2013-07" db="EMBL/GenBank/DDBJ databases">
        <title>The genome of Eucalyptus grandis.</title>
        <authorList>
            <person name="Schmutz J."/>
            <person name="Hayes R."/>
            <person name="Myburg A."/>
            <person name="Tuskan G."/>
            <person name="Grattapaglia D."/>
            <person name="Rokhsar D.S."/>
        </authorList>
    </citation>
    <scope>NUCLEOTIDE SEQUENCE</scope>
    <source>
        <tissue evidence="3">Leaf extractions</tissue>
    </source>
</reference>
<accession>A0A059AFN7</accession>
<dbReference type="Pfam" id="PF00657">
    <property type="entry name" value="Lipase_GDSL"/>
    <property type="match status" value="1"/>
</dbReference>
<dbReference type="GO" id="GO:0016788">
    <property type="term" value="F:hydrolase activity, acting on ester bonds"/>
    <property type="evidence" value="ECO:0007669"/>
    <property type="project" value="InterPro"/>
</dbReference>
<evidence type="ECO:0000256" key="1">
    <source>
        <dbReference type="ARBA" id="ARBA00008668"/>
    </source>
</evidence>
<name>A0A059AFN7_EUCGR</name>
<evidence type="ECO:0008006" key="4">
    <source>
        <dbReference type="Google" id="ProtNLM"/>
    </source>
</evidence>
<dbReference type="PANTHER" id="PTHR22835:SF555">
    <property type="entry name" value="GDSL-LIKE LIPASE_ACYLHYDROLASE"/>
    <property type="match status" value="1"/>
</dbReference>
<dbReference type="InParanoid" id="A0A059AFN7"/>
<organism evidence="3">
    <name type="scientific">Eucalyptus grandis</name>
    <name type="common">Flooded gum</name>
    <dbReference type="NCBI Taxonomy" id="71139"/>
    <lineage>
        <taxon>Eukaryota</taxon>
        <taxon>Viridiplantae</taxon>
        <taxon>Streptophyta</taxon>
        <taxon>Embryophyta</taxon>
        <taxon>Tracheophyta</taxon>
        <taxon>Spermatophyta</taxon>
        <taxon>Magnoliopsida</taxon>
        <taxon>eudicotyledons</taxon>
        <taxon>Gunneridae</taxon>
        <taxon>Pentapetalae</taxon>
        <taxon>rosids</taxon>
        <taxon>malvids</taxon>
        <taxon>Myrtales</taxon>
        <taxon>Myrtaceae</taxon>
        <taxon>Myrtoideae</taxon>
        <taxon>Eucalypteae</taxon>
        <taxon>Eucalyptus</taxon>
    </lineage>
</organism>
<dbReference type="InterPro" id="IPR001087">
    <property type="entry name" value="GDSL"/>
</dbReference>
<comment type="similarity">
    <text evidence="1">Belongs to the 'GDSL' lipolytic enzyme family.</text>
</comment>
<dbReference type="InterPro" id="IPR036514">
    <property type="entry name" value="SGNH_hydro_sf"/>
</dbReference>
<dbReference type="PANTHER" id="PTHR22835">
    <property type="entry name" value="ZINC FINGER FYVE DOMAIN CONTAINING PROTEIN"/>
    <property type="match status" value="1"/>
</dbReference>
<evidence type="ECO:0000256" key="2">
    <source>
        <dbReference type="ARBA" id="ARBA00023180"/>
    </source>
</evidence>
<proteinExistence type="inferred from homology"/>
<protein>
    <recommendedName>
        <fullName evidence="4">GDSL esterase/lipase</fullName>
    </recommendedName>
</protein>
<sequence>MHKTSSIWIHNTGPVGCLPFMALSYNGTLDQNGCVAYQNNVVEEFNQHLKERVNRVRNNLSMAAFTYVDAYSAKLSLISDAKNQGFVDPLNYCCGSFMPTFVRCGMSVQVNGTTIHGDACGDPQDRISWDGIHFTDAPNSWVASRILNGSMSDPPVPISNACP</sequence>
<evidence type="ECO:0000313" key="3">
    <source>
        <dbReference type="EMBL" id="KCW52872.1"/>
    </source>
</evidence>
<dbReference type="Gene3D" id="3.40.50.1110">
    <property type="entry name" value="SGNH hydrolase"/>
    <property type="match status" value="1"/>
</dbReference>
<gene>
    <name evidence="3" type="ORF">EUGRSUZ_J02203</name>
</gene>
<dbReference type="Gramene" id="KCW52872">
    <property type="protein sequence ID" value="KCW52872"/>
    <property type="gene ID" value="EUGRSUZ_J02203"/>
</dbReference>
<dbReference type="STRING" id="71139.A0A059AFN7"/>
<keyword evidence="2" id="KW-0325">Glycoprotein</keyword>
<dbReference type="OMA" id="HERNTHV"/>
<dbReference type="EMBL" id="KK198762">
    <property type="protein sequence ID" value="KCW52872.1"/>
    <property type="molecule type" value="Genomic_DNA"/>
</dbReference>